<comment type="caution">
    <text evidence="1">The sequence shown here is derived from an EMBL/GenBank/DDBJ whole genome shotgun (WGS) entry which is preliminary data.</text>
</comment>
<protein>
    <submittedName>
        <fullName evidence="1">Uncharacterized protein</fullName>
    </submittedName>
</protein>
<accession>A0AC60R2K3</accession>
<keyword evidence="2" id="KW-1185">Reference proteome</keyword>
<organism evidence="1 2">
    <name type="scientific">Ixodes persulcatus</name>
    <name type="common">Taiga tick</name>
    <dbReference type="NCBI Taxonomy" id="34615"/>
    <lineage>
        <taxon>Eukaryota</taxon>
        <taxon>Metazoa</taxon>
        <taxon>Ecdysozoa</taxon>
        <taxon>Arthropoda</taxon>
        <taxon>Chelicerata</taxon>
        <taxon>Arachnida</taxon>
        <taxon>Acari</taxon>
        <taxon>Parasitiformes</taxon>
        <taxon>Ixodida</taxon>
        <taxon>Ixodoidea</taxon>
        <taxon>Ixodidae</taxon>
        <taxon>Ixodinae</taxon>
        <taxon>Ixodes</taxon>
    </lineage>
</organism>
<evidence type="ECO:0000313" key="2">
    <source>
        <dbReference type="Proteomes" id="UP000805193"/>
    </source>
</evidence>
<name>A0AC60R2K3_IXOPE</name>
<proteinExistence type="predicted"/>
<reference evidence="1 2" key="1">
    <citation type="journal article" date="2020" name="Cell">
        <title>Large-Scale Comparative Analyses of Tick Genomes Elucidate Their Genetic Diversity and Vector Capacities.</title>
        <authorList>
            <consortium name="Tick Genome and Microbiome Consortium (TIGMIC)"/>
            <person name="Jia N."/>
            <person name="Wang J."/>
            <person name="Shi W."/>
            <person name="Du L."/>
            <person name="Sun Y."/>
            <person name="Zhan W."/>
            <person name="Jiang J.F."/>
            <person name="Wang Q."/>
            <person name="Zhang B."/>
            <person name="Ji P."/>
            <person name="Bell-Sakyi L."/>
            <person name="Cui X.M."/>
            <person name="Yuan T.T."/>
            <person name="Jiang B.G."/>
            <person name="Yang W.F."/>
            <person name="Lam T.T."/>
            <person name="Chang Q.C."/>
            <person name="Ding S.J."/>
            <person name="Wang X.J."/>
            <person name="Zhu J.G."/>
            <person name="Ruan X.D."/>
            <person name="Zhao L."/>
            <person name="Wei J.T."/>
            <person name="Ye R.Z."/>
            <person name="Que T.C."/>
            <person name="Du C.H."/>
            <person name="Zhou Y.H."/>
            <person name="Cheng J.X."/>
            <person name="Dai P.F."/>
            <person name="Guo W.B."/>
            <person name="Han X.H."/>
            <person name="Huang E.J."/>
            <person name="Li L.F."/>
            <person name="Wei W."/>
            <person name="Gao Y.C."/>
            <person name="Liu J.Z."/>
            <person name="Shao H.Z."/>
            <person name="Wang X."/>
            <person name="Wang C.C."/>
            <person name="Yang T.C."/>
            <person name="Huo Q.B."/>
            <person name="Li W."/>
            <person name="Chen H.Y."/>
            <person name="Chen S.E."/>
            <person name="Zhou L.G."/>
            <person name="Ni X.B."/>
            <person name="Tian J.H."/>
            <person name="Sheng Y."/>
            <person name="Liu T."/>
            <person name="Pan Y.S."/>
            <person name="Xia L.Y."/>
            <person name="Li J."/>
            <person name="Zhao F."/>
            <person name="Cao W.C."/>
        </authorList>
    </citation>
    <scope>NUCLEOTIDE SEQUENCE [LARGE SCALE GENOMIC DNA]</scope>
    <source>
        <strain evidence="1">Iper-2018</strain>
    </source>
</reference>
<evidence type="ECO:0000313" key="1">
    <source>
        <dbReference type="EMBL" id="KAG0445717.1"/>
    </source>
</evidence>
<dbReference type="EMBL" id="JABSTQ010000049">
    <property type="protein sequence ID" value="KAG0445717.1"/>
    <property type="molecule type" value="Genomic_DNA"/>
</dbReference>
<sequence length="230" mass="25451">MADKCKLYKQRFRDCWLKDDKCKQWLMAMSGDPFKAFCKFCKCTIEAKKASIDKHTTSTKHLASTPSRGTQQPTLVDFAPPTLPLPVQQAEGTLALYVAEHGAMNSVDHLGEACTLMFGDSKIASKIKMHRTKCTNVIKNVLGPHFESLLREDVAEQTYSVLIDESTDISVVKVQGNCDPLRQRLPENIQLLQKASVMSVDNALKTVQEPIGQLASTFLSDEGVSACEAQ</sequence>
<gene>
    <name evidence="1" type="ORF">HPB47_016292</name>
</gene>
<dbReference type="Proteomes" id="UP000805193">
    <property type="component" value="Unassembled WGS sequence"/>
</dbReference>